<dbReference type="InterPro" id="IPR004563">
    <property type="entry name" value="Apolipo_AcylTrfase"/>
</dbReference>
<dbReference type="InterPro" id="IPR036526">
    <property type="entry name" value="C-N_Hydrolase_sf"/>
</dbReference>
<dbReference type="InterPro" id="IPR045378">
    <property type="entry name" value="LNT_N"/>
</dbReference>
<dbReference type="PANTHER" id="PTHR38686:SF1">
    <property type="entry name" value="APOLIPOPROTEIN N-ACYLTRANSFERASE"/>
    <property type="match status" value="1"/>
</dbReference>
<dbReference type="PROSITE" id="PS50263">
    <property type="entry name" value="CN_HYDROLASE"/>
    <property type="match status" value="1"/>
</dbReference>
<dbReference type="UniPathway" id="UPA00666"/>
<evidence type="ECO:0000256" key="4">
    <source>
        <dbReference type="ARBA" id="ARBA00022692"/>
    </source>
</evidence>
<dbReference type="EMBL" id="NBWZ01000002">
    <property type="protein sequence ID" value="RFA06459.1"/>
    <property type="molecule type" value="Genomic_DNA"/>
</dbReference>
<dbReference type="GO" id="GO:0042158">
    <property type="term" value="P:lipoprotein biosynthetic process"/>
    <property type="evidence" value="ECO:0007669"/>
    <property type="project" value="UniProtKB-UniRule"/>
</dbReference>
<dbReference type="InterPro" id="IPR003010">
    <property type="entry name" value="C-N_Hydrolase"/>
</dbReference>
<keyword evidence="2 8" id="KW-1003">Cell membrane</keyword>
<comment type="caution">
    <text evidence="10">The sequence shown here is derived from an EMBL/GenBank/DDBJ whole genome shotgun (WGS) entry which is preliminary data.</text>
</comment>
<comment type="pathway">
    <text evidence="8">Protein modification; lipoprotein biosynthesis (N-acyl transfer).</text>
</comment>
<keyword evidence="11" id="KW-1185">Reference proteome</keyword>
<keyword evidence="5 8" id="KW-1133">Transmembrane helix</keyword>
<evidence type="ECO:0000256" key="7">
    <source>
        <dbReference type="ARBA" id="ARBA00023315"/>
    </source>
</evidence>
<evidence type="ECO:0000256" key="5">
    <source>
        <dbReference type="ARBA" id="ARBA00022989"/>
    </source>
</evidence>
<dbReference type="RefSeq" id="WP_170152052.1">
    <property type="nucleotide sequence ID" value="NZ_NBWZ01000002.1"/>
</dbReference>
<feature type="transmembrane region" description="Helical" evidence="8">
    <location>
        <begin position="169"/>
        <end position="196"/>
    </location>
</feature>
<comment type="function">
    <text evidence="8">Catalyzes the phospholipid dependent N-acylation of the N-terminal cysteine of apolipoprotein, the last step in lipoprotein maturation.</text>
</comment>
<dbReference type="HAMAP" id="MF_01148">
    <property type="entry name" value="Lnt"/>
    <property type="match status" value="1"/>
</dbReference>
<name>A0A3E0V9W1_9MICO</name>
<feature type="transmembrane region" description="Helical" evidence="8">
    <location>
        <begin position="20"/>
        <end position="52"/>
    </location>
</feature>
<keyword evidence="6 8" id="KW-0472">Membrane</keyword>
<proteinExistence type="inferred from homology"/>
<feature type="transmembrane region" description="Helical" evidence="8">
    <location>
        <begin position="499"/>
        <end position="519"/>
    </location>
</feature>
<comment type="subcellular location">
    <subcellularLocation>
        <location evidence="1 8">Cell membrane</location>
        <topology evidence="1 8">Multi-pass membrane protein</topology>
    </subcellularLocation>
</comment>
<protein>
    <recommendedName>
        <fullName evidence="8">Apolipoprotein N-acyltransferase</fullName>
        <shortName evidence="8">ALP N-acyltransferase</shortName>
        <ecNumber evidence="8">2.3.1.269</ecNumber>
    </recommendedName>
</protein>
<evidence type="ECO:0000259" key="9">
    <source>
        <dbReference type="PROSITE" id="PS50263"/>
    </source>
</evidence>
<evidence type="ECO:0000256" key="6">
    <source>
        <dbReference type="ARBA" id="ARBA00023136"/>
    </source>
</evidence>
<dbReference type="NCBIfam" id="TIGR00546">
    <property type="entry name" value="lnt"/>
    <property type="match status" value="1"/>
</dbReference>
<evidence type="ECO:0000256" key="1">
    <source>
        <dbReference type="ARBA" id="ARBA00004651"/>
    </source>
</evidence>
<reference evidence="10 11" key="1">
    <citation type="submission" date="2017-04" db="EMBL/GenBank/DDBJ databases">
        <title>Comparative genome analysis of Subtercola boreus.</title>
        <authorList>
            <person name="Cho Y.-J."/>
            <person name="Cho A."/>
            <person name="Kim O.-S."/>
            <person name="Lee J.-I."/>
        </authorList>
    </citation>
    <scope>NUCLEOTIDE SEQUENCE [LARGE SCALE GENOMIC DNA]</scope>
    <source>
        <strain evidence="10 11">K300</strain>
    </source>
</reference>
<keyword evidence="4 8" id="KW-0812">Transmembrane</keyword>
<feature type="transmembrane region" description="Helical" evidence="8">
    <location>
        <begin position="208"/>
        <end position="229"/>
    </location>
</feature>
<dbReference type="Pfam" id="PF00795">
    <property type="entry name" value="CN_hydrolase"/>
    <property type="match status" value="1"/>
</dbReference>
<dbReference type="GO" id="GO:0016410">
    <property type="term" value="F:N-acyltransferase activity"/>
    <property type="evidence" value="ECO:0007669"/>
    <property type="project" value="UniProtKB-UniRule"/>
</dbReference>
<dbReference type="Proteomes" id="UP000256486">
    <property type="component" value="Unassembled WGS sequence"/>
</dbReference>
<dbReference type="EC" id="2.3.1.269" evidence="8"/>
<accession>A0A3E0V9W1</accession>
<dbReference type="Pfam" id="PF20154">
    <property type="entry name" value="LNT_N"/>
    <property type="match status" value="1"/>
</dbReference>
<feature type="domain" description="CN hydrolase" evidence="9">
    <location>
        <begin position="237"/>
        <end position="483"/>
    </location>
</feature>
<dbReference type="Gene3D" id="3.60.110.10">
    <property type="entry name" value="Carbon-nitrogen hydrolase"/>
    <property type="match status" value="1"/>
</dbReference>
<keyword evidence="7 8" id="KW-0012">Acyltransferase</keyword>
<feature type="transmembrane region" description="Helical" evidence="8">
    <location>
        <begin position="123"/>
        <end position="139"/>
    </location>
</feature>
<keyword evidence="3 8" id="KW-0808">Transferase</keyword>
<evidence type="ECO:0000256" key="3">
    <source>
        <dbReference type="ARBA" id="ARBA00022679"/>
    </source>
</evidence>
<dbReference type="GO" id="GO:0005886">
    <property type="term" value="C:plasma membrane"/>
    <property type="evidence" value="ECO:0007669"/>
    <property type="project" value="UniProtKB-SubCell"/>
</dbReference>
<dbReference type="SUPFAM" id="SSF56317">
    <property type="entry name" value="Carbon-nitrogen hydrolase"/>
    <property type="match status" value="1"/>
</dbReference>
<evidence type="ECO:0000256" key="2">
    <source>
        <dbReference type="ARBA" id="ARBA00022475"/>
    </source>
</evidence>
<evidence type="ECO:0000256" key="8">
    <source>
        <dbReference type="HAMAP-Rule" id="MF_01148"/>
    </source>
</evidence>
<sequence length="540" mass="57426">MNRSADISGRGRPFPPWLAVFVAGVGGLCLALAFPAANIWVLVFVGLPLIFLSLMGQRVVTILAAGFVGGGVFWGVHIFWLTVYLGPLPWAGLSVLETVFFAAGCMLIAFIYRASEKLGGRSWLRMVFVPPIVAGLWTVREMLSSSWPYGGFSWGRLTFSQSDSPFGPLTAWVGVSGVSFCLALVGACIAEAVLHATQTPTSARGSRVSTALFAVPAGVVVLLLAVPTYQVKTDGSLRVAAVQGNADAGLFSTGRPGDILTDHVTATQPITEKTGIDLLVWPENSIDLDPLRNPSSAKVLDNITARVRAPLVGGTITKSGQETFNSLLLWEPDAGPTAQYDKIHPVPFAEYLPDRDFWFPLAPDLFSLIPRDLSIGTRPNVFSVADARAGLAICFDIVDDRAIEQMIAGGANIILAPSNNADFGRSEESVQQLAIARIRAIQTGRSLVSVSTVGTSAIISADGGVTDRLPTFTKGAMVQDVPLSSTLTPAMRWANDIEIIIITVGLGGAGAVFLTLAFLRRTSARVPSHIHDNTGKDTNR</sequence>
<organism evidence="10 11">
    <name type="scientific">Subtercola boreus</name>
    <dbReference type="NCBI Taxonomy" id="120213"/>
    <lineage>
        <taxon>Bacteria</taxon>
        <taxon>Bacillati</taxon>
        <taxon>Actinomycetota</taxon>
        <taxon>Actinomycetes</taxon>
        <taxon>Micrococcales</taxon>
        <taxon>Microbacteriaceae</taxon>
        <taxon>Subtercola</taxon>
    </lineage>
</organism>
<comment type="catalytic activity">
    <reaction evidence="8">
        <text>N-terminal S-1,2-diacyl-sn-glyceryl-L-cysteinyl-[lipoprotein] + a glycerophospholipid = N-acyl-S-1,2-diacyl-sn-glyceryl-L-cysteinyl-[lipoprotein] + a 2-acyl-sn-glycero-3-phospholipid + H(+)</text>
        <dbReference type="Rhea" id="RHEA:48228"/>
        <dbReference type="Rhea" id="RHEA-COMP:14681"/>
        <dbReference type="Rhea" id="RHEA-COMP:14684"/>
        <dbReference type="ChEBI" id="CHEBI:15378"/>
        <dbReference type="ChEBI" id="CHEBI:136912"/>
        <dbReference type="ChEBI" id="CHEBI:140656"/>
        <dbReference type="ChEBI" id="CHEBI:140657"/>
        <dbReference type="ChEBI" id="CHEBI:140660"/>
        <dbReference type="EC" id="2.3.1.269"/>
    </reaction>
</comment>
<comment type="similarity">
    <text evidence="8">Belongs to the CN hydrolase family. Apolipoprotein N-acyltransferase subfamily.</text>
</comment>
<evidence type="ECO:0000313" key="11">
    <source>
        <dbReference type="Proteomes" id="UP000256486"/>
    </source>
</evidence>
<dbReference type="AlphaFoldDB" id="A0A3E0V9W1"/>
<feature type="transmembrane region" description="Helical" evidence="8">
    <location>
        <begin position="88"/>
        <end position="111"/>
    </location>
</feature>
<keyword evidence="10" id="KW-0449">Lipoprotein</keyword>
<dbReference type="PANTHER" id="PTHR38686">
    <property type="entry name" value="APOLIPOPROTEIN N-ACYLTRANSFERASE"/>
    <property type="match status" value="1"/>
</dbReference>
<dbReference type="CDD" id="cd07571">
    <property type="entry name" value="ALP_N-acyl_transferase"/>
    <property type="match status" value="1"/>
</dbReference>
<feature type="transmembrane region" description="Helical" evidence="8">
    <location>
        <begin position="59"/>
        <end position="82"/>
    </location>
</feature>
<evidence type="ECO:0000313" key="10">
    <source>
        <dbReference type="EMBL" id="RFA06459.1"/>
    </source>
</evidence>
<gene>
    <name evidence="8" type="primary">lnt</name>
    <name evidence="10" type="ORF">B7R54_18960</name>
</gene>